<organism evidence="2 3">
    <name type="scientific">Planotetraspora silvatica</name>
    <dbReference type="NCBI Taxonomy" id="234614"/>
    <lineage>
        <taxon>Bacteria</taxon>
        <taxon>Bacillati</taxon>
        <taxon>Actinomycetota</taxon>
        <taxon>Actinomycetes</taxon>
        <taxon>Streptosporangiales</taxon>
        <taxon>Streptosporangiaceae</taxon>
        <taxon>Planotetraspora</taxon>
    </lineage>
</organism>
<dbReference type="Proteomes" id="UP000644610">
    <property type="component" value="Unassembled WGS sequence"/>
</dbReference>
<dbReference type="SUPFAM" id="SSF54593">
    <property type="entry name" value="Glyoxalase/Bleomycin resistance protein/Dihydroxybiphenyl dioxygenase"/>
    <property type="match status" value="1"/>
</dbReference>
<dbReference type="InterPro" id="IPR037523">
    <property type="entry name" value="VOC_core"/>
</dbReference>
<dbReference type="PROSITE" id="PS51819">
    <property type="entry name" value="VOC"/>
    <property type="match status" value="1"/>
</dbReference>
<accession>A0A8J3XMT4</accession>
<dbReference type="InterPro" id="IPR029068">
    <property type="entry name" value="Glyas_Bleomycin-R_OHBP_Dase"/>
</dbReference>
<gene>
    <name evidence="2" type="primary">yaeR</name>
    <name evidence="2" type="ORF">Psi02_29740</name>
</gene>
<dbReference type="InterPro" id="IPR004360">
    <property type="entry name" value="Glyas_Fos-R_dOase_dom"/>
</dbReference>
<feature type="domain" description="VOC" evidence="1">
    <location>
        <begin position="7"/>
        <end position="127"/>
    </location>
</feature>
<dbReference type="Pfam" id="PF00903">
    <property type="entry name" value="Glyoxalase"/>
    <property type="match status" value="1"/>
</dbReference>
<dbReference type="AlphaFoldDB" id="A0A8J3XMT4"/>
<proteinExistence type="predicted"/>
<keyword evidence="3" id="KW-1185">Reference proteome</keyword>
<sequence length="138" mass="14939">MDLALSGFHHVKLPVTDVVRSRDWYERVLGLQTHIEFVEDGTLMGIAMRDANDTVDLAVRHDPIRAAALAGFDPVALRVPGTRDLDTWKRRLDDLAEPHGGIVTGHAGQVLVGLHDPDGIEIRLYAPAGDGSGGSDEL</sequence>
<comment type="caution">
    <text evidence="2">The sequence shown here is derived from an EMBL/GenBank/DDBJ whole genome shotgun (WGS) entry which is preliminary data.</text>
</comment>
<evidence type="ECO:0000259" key="1">
    <source>
        <dbReference type="PROSITE" id="PS51819"/>
    </source>
</evidence>
<name>A0A8J3XMT4_9ACTN</name>
<evidence type="ECO:0000313" key="3">
    <source>
        <dbReference type="Proteomes" id="UP000644610"/>
    </source>
</evidence>
<dbReference type="RefSeq" id="WP_203974475.1">
    <property type="nucleotide sequence ID" value="NZ_BAAAKY010000014.1"/>
</dbReference>
<dbReference type="Gene3D" id="3.10.180.10">
    <property type="entry name" value="2,3-Dihydroxybiphenyl 1,2-Dioxygenase, domain 1"/>
    <property type="match status" value="1"/>
</dbReference>
<evidence type="ECO:0000313" key="2">
    <source>
        <dbReference type="EMBL" id="GII46550.1"/>
    </source>
</evidence>
<dbReference type="CDD" id="cd06587">
    <property type="entry name" value="VOC"/>
    <property type="match status" value="1"/>
</dbReference>
<protein>
    <submittedName>
        <fullName evidence="2">Glyoxalase</fullName>
    </submittedName>
</protein>
<dbReference type="EMBL" id="BOOQ01000019">
    <property type="protein sequence ID" value="GII46550.1"/>
    <property type="molecule type" value="Genomic_DNA"/>
</dbReference>
<reference evidence="2" key="1">
    <citation type="submission" date="2021-01" db="EMBL/GenBank/DDBJ databases">
        <title>Whole genome shotgun sequence of Planotetraspora silvatica NBRC 100141.</title>
        <authorList>
            <person name="Komaki H."/>
            <person name="Tamura T."/>
        </authorList>
    </citation>
    <scope>NUCLEOTIDE SEQUENCE</scope>
    <source>
        <strain evidence="2">NBRC 100141</strain>
    </source>
</reference>